<name>A0A0L0BPJ3_LUCCU</name>
<evidence type="ECO:0000256" key="7">
    <source>
        <dbReference type="ARBA" id="ARBA00022723"/>
    </source>
</evidence>
<evidence type="ECO:0000256" key="6">
    <source>
        <dbReference type="ARBA" id="ARBA00022622"/>
    </source>
</evidence>
<dbReference type="GO" id="GO:0046872">
    <property type="term" value="F:metal ion binding"/>
    <property type="evidence" value="ECO:0007669"/>
    <property type="project" value="UniProtKB-KW"/>
</dbReference>
<comment type="cofactor">
    <cofactor evidence="15">
        <name>Zn(2+)</name>
        <dbReference type="ChEBI" id="CHEBI:29105"/>
    </cofactor>
    <text evidence="15">Binds 2 Zn(2+) ions.</text>
</comment>
<feature type="binding site" evidence="15">
    <location>
        <position position="442"/>
    </location>
    <ligand>
        <name>Zn(2+)</name>
        <dbReference type="ChEBI" id="CHEBI:29105"/>
        <label>2</label>
    </ligand>
</feature>
<keyword evidence="6" id="KW-0336">GPI-anchor</keyword>
<keyword evidence="13" id="KW-0449">Lipoprotein</keyword>
<evidence type="ECO:0000256" key="9">
    <source>
        <dbReference type="ARBA" id="ARBA00022833"/>
    </source>
</evidence>
<keyword evidence="4" id="KW-1003">Cell membrane</keyword>
<feature type="binding site" evidence="15">
    <location>
        <position position="122"/>
    </location>
    <ligand>
        <name>Mg(2+)</name>
        <dbReference type="ChEBI" id="CHEBI:18420"/>
    </ligand>
</feature>
<feature type="binding site" evidence="15">
    <location>
        <position position="231"/>
    </location>
    <ligand>
        <name>Mg(2+)</name>
        <dbReference type="ChEBI" id="CHEBI:18420"/>
    </ligand>
</feature>
<feature type="binding site" evidence="15">
    <location>
        <position position="229"/>
    </location>
    <ligand>
        <name>Mg(2+)</name>
        <dbReference type="ChEBI" id="CHEBI:18420"/>
    </ligand>
</feature>
<dbReference type="Pfam" id="PF00245">
    <property type="entry name" value="Alk_phosphatase"/>
    <property type="match status" value="1"/>
</dbReference>
<evidence type="ECO:0000256" key="5">
    <source>
        <dbReference type="ARBA" id="ARBA00022553"/>
    </source>
</evidence>
<comment type="similarity">
    <text evidence="2 16">Belongs to the alkaline phosphatase family.</text>
</comment>
<comment type="subcellular location">
    <subcellularLocation>
        <location evidence="1">Cell membrane</location>
        <topology evidence="1">Lipid-anchor</topology>
        <topology evidence="1">GPI-anchor</topology>
    </subcellularLocation>
</comment>
<dbReference type="PANTHER" id="PTHR11596:SF5">
    <property type="entry name" value="ALKALINE PHOSPHATASE"/>
    <property type="match status" value="1"/>
</dbReference>
<keyword evidence="9 15" id="KW-0862">Zinc</keyword>
<keyword evidence="8" id="KW-0378">Hydrolase</keyword>
<evidence type="ECO:0000313" key="20">
    <source>
        <dbReference type="Proteomes" id="UP000037069"/>
    </source>
</evidence>
<keyword evidence="12" id="KW-0325">Glycoprotein</keyword>
<evidence type="ECO:0000313" key="19">
    <source>
        <dbReference type="EMBL" id="KNC21149.1"/>
    </source>
</evidence>
<dbReference type="Gene3D" id="3.40.720.10">
    <property type="entry name" value="Alkaline Phosphatase, subunit A"/>
    <property type="match status" value="1"/>
</dbReference>
<keyword evidence="5" id="KW-0597">Phosphoprotein</keyword>
<evidence type="ECO:0000256" key="12">
    <source>
        <dbReference type="ARBA" id="ARBA00023180"/>
    </source>
</evidence>
<accession>A0A0L0BPJ3</accession>
<evidence type="ECO:0000256" key="18">
    <source>
        <dbReference type="SAM" id="Phobius"/>
    </source>
</evidence>
<keyword evidence="18" id="KW-0812">Transmembrane</keyword>
<evidence type="ECO:0000256" key="16">
    <source>
        <dbReference type="RuleBase" id="RU003946"/>
    </source>
</evidence>
<dbReference type="GO" id="GO:0005886">
    <property type="term" value="C:plasma membrane"/>
    <property type="evidence" value="ECO:0007669"/>
    <property type="project" value="UniProtKB-SubCell"/>
</dbReference>
<proteinExistence type="inferred from homology"/>
<feature type="transmembrane region" description="Helical" evidence="18">
    <location>
        <begin position="40"/>
        <end position="61"/>
    </location>
</feature>
<evidence type="ECO:0000256" key="2">
    <source>
        <dbReference type="ARBA" id="ARBA00005984"/>
    </source>
</evidence>
<evidence type="ECO:0000256" key="11">
    <source>
        <dbReference type="ARBA" id="ARBA00023136"/>
    </source>
</evidence>
<comment type="cofactor">
    <cofactor evidence="15">
        <name>Mg(2+)</name>
        <dbReference type="ChEBI" id="CHEBI:18420"/>
    </cofactor>
    <text evidence="15">Binds 1 Mg(2+) ion.</text>
</comment>
<keyword evidence="18" id="KW-1133">Transmembrane helix</keyword>
<reference evidence="19 20" key="1">
    <citation type="journal article" date="2015" name="Nat. Commun.">
        <title>Lucilia cuprina genome unlocks parasitic fly biology to underpin future interventions.</title>
        <authorList>
            <person name="Anstead C.A."/>
            <person name="Korhonen P.K."/>
            <person name="Young N.D."/>
            <person name="Hall R.S."/>
            <person name="Jex A.R."/>
            <person name="Murali S.C."/>
            <person name="Hughes D.S."/>
            <person name="Lee S.F."/>
            <person name="Perry T."/>
            <person name="Stroehlein A.J."/>
            <person name="Ansell B.R."/>
            <person name="Breugelmans B."/>
            <person name="Hofmann A."/>
            <person name="Qu J."/>
            <person name="Dugan S."/>
            <person name="Lee S.L."/>
            <person name="Chao H."/>
            <person name="Dinh H."/>
            <person name="Han Y."/>
            <person name="Doddapaneni H.V."/>
            <person name="Worley K.C."/>
            <person name="Muzny D.M."/>
            <person name="Ioannidis P."/>
            <person name="Waterhouse R.M."/>
            <person name="Zdobnov E.M."/>
            <person name="James P.J."/>
            <person name="Bagnall N.H."/>
            <person name="Kotze A.C."/>
            <person name="Gibbs R.A."/>
            <person name="Richards S."/>
            <person name="Batterham P."/>
            <person name="Gasser R.B."/>
        </authorList>
    </citation>
    <scope>NUCLEOTIDE SEQUENCE [LARGE SCALE GENOMIC DNA]</scope>
    <source>
        <strain evidence="19 20">LS</strain>
        <tissue evidence="19">Full body</tissue>
    </source>
</reference>
<keyword evidence="11 18" id="KW-0472">Membrane</keyword>
<feature type="compositionally biased region" description="Polar residues" evidence="17">
    <location>
        <begin position="9"/>
        <end position="25"/>
    </location>
</feature>
<feature type="binding site" evidence="15">
    <location>
        <position position="403"/>
    </location>
    <ligand>
        <name>Zn(2+)</name>
        <dbReference type="ChEBI" id="CHEBI:29105"/>
        <label>2</label>
    </ligand>
</feature>
<evidence type="ECO:0000256" key="3">
    <source>
        <dbReference type="ARBA" id="ARBA00012647"/>
    </source>
</evidence>
<keyword evidence="10 15" id="KW-0460">Magnesium</keyword>
<dbReference type="OrthoDB" id="5818554at2759"/>
<keyword evidence="7 15" id="KW-0479">Metal-binding</keyword>
<dbReference type="SUPFAM" id="SSF53649">
    <property type="entry name" value="Alkaline phosphatase-like"/>
    <property type="match status" value="1"/>
</dbReference>
<evidence type="ECO:0000256" key="15">
    <source>
        <dbReference type="PIRSR" id="PIRSR601952-2"/>
    </source>
</evidence>
<gene>
    <name evidence="19" type="ORF">FF38_08372</name>
</gene>
<dbReference type="FunFam" id="3.40.720.10:FF:000008">
    <property type="entry name" value="Alkaline phosphatase"/>
    <property type="match status" value="1"/>
</dbReference>
<dbReference type="PANTHER" id="PTHR11596">
    <property type="entry name" value="ALKALINE PHOSPHATASE"/>
    <property type="match status" value="1"/>
</dbReference>
<sequence length="573" mass="63210">MTDRKRITESSSNVEMDSYSQGCSSSDFKLKKKPVYKSKIFIIAVSFSAILLVVMTVGFVIHHTINANHPINGLMEEASALVMSLPEAQQEWFERGTLELQKALKRKRNKRRAKNVILFVGDGMGPNTVTAARIMGFSEEGLMSWEEFPDMGLLKTYCANKQVPDSFSTATALFSGVKVNYETGGVDATVNLGNCSASLDVNHQVNSILKWAQDDGMLTGFVTNTRVTHATPAALYAHTPDRRWECEQKMPIEAQNEGCKDIARQLIEDLTGQNINVIMGGGRQMLVSNVSDTPLDPIDTWACKSKDGRDLIQEWSNIKSQRDQPHVVAQNTGELEAINPSEVDYILGIFANGHLKFDFERDTTPAGMPSLKQMVLKALEFFKTKDERFLLVVEGGMIDQAHHRGTARKALNEVLAFNEAINASVQYLGDKLEDTLVIVTADHAHTLTINGHAAKGADILGVAGNSKTEGIPYTTLTYGTTYKGFQPDANGLRKDPTLQDTTDWEYTQQGVINTDENYHGGSDVTIHSAGAMSYLFHGVHEQSYVAHAISYALRIGRFRDSSIAESLADMFPL</sequence>
<dbReference type="GO" id="GO:0004035">
    <property type="term" value="F:alkaline phosphatase activity"/>
    <property type="evidence" value="ECO:0007669"/>
    <property type="project" value="UniProtKB-EC"/>
</dbReference>
<dbReference type="SMART" id="SM00098">
    <property type="entry name" value="alkPPc"/>
    <property type="match status" value="1"/>
</dbReference>
<feature type="binding site" evidence="15">
    <location>
        <position position="443"/>
    </location>
    <ligand>
        <name>Zn(2+)</name>
        <dbReference type="ChEBI" id="CHEBI:29105"/>
        <label>2</label>
    </ligand>
</feature>
<evidence type="ECO:0000256" key="10">
    <source>
        <dbReference type="ARBA" id="ARBA00022842"/>
    </source>
</evidence>
<dbReference type="Proteomes" id="UP000037069">
    <property type="component" value="Unassembled WGS sequence"/>
</dbReference>
<organism evidence="19 20">
    <name type="scientific">Lucilia cuprina</name>
    <name type="common">Green bottle fly</name>
    <name type="synonym">Australian sheep blowfly</name>
    <dbReference type="NCBI Taxonomy" id="7375"/>
    <lineage>
        <taxon>Eukaryota</taxon>
        <taxon>Metazoa</taxon>
        <taxon>Ecdysozoa</taxon>
        <taxon>Arthropoda</taxon>
        <taxon>Hexapoda</taxon>
        <taxon>Insecta</taxon>
        <taxon>Pterygota</taxon>
        <taxon>Neoptera</taxon>
        <taxon>Endopterygota</taxon>
        <taxon>Diptera</taxon>
        <taxon>Brachycera</taxon>
        <taxon>Muscomorpha</taxon>
        <taxon>Oestroidea</taxon>
        <taxon>Calliphoridae</taxon>
        <taxon>Luciliinae</taxon>
        <taxon>Lucilia</taxon>
    </lineage>
</organism>
<feature type="region of interest" description="Disordered" evidence="17">
    <location>
        <begin position="1"/>
        <end position="25"/>
    </location>
</feature>
<feature type="binding site" evidence="15">
    <location>
        <position position="122"/>
    </location>
    <ligand>
        <name>Zn(2+)</name>
        <dbReference type="ChEBI" id="CHEBI:29105"/>
        <label>2</label>
    </ligand>
</feature>
<dbReference type="CDD" id="cd16012">
    <property type="entry name" value="ALP"/>
    <property type="match status" value="1"/>
</dbReference>
<feature type="binding site" evidence="15">
    <location>
        <position position="399"/>
    </location>
    <ligand>
        <name>Zn(2+)</name>
        <dbReference type="ChEBI" id="CHEBI:29105"/>
        <label>2</label>
    </ligand>
</feature>
<dbReference type="InterPro" id="IPR001952">
    <property type="entry name" value="Alkaline_phosphatase"/>
</dbReference>
<evidence type="ECO:0000256" key="13">
    <source>
        <dbReference type="ARBA" id="ARBA00023288"/>
    </source>
</evidence>
<evidence type="ECO:0000256" key="8">
    <source>
        <dbReference type="ARBA" id="ARBA00022801"/>
    </source>
</evidence>
<dbReference type="GO" id="GO:0098552">
    <property type="term" value="C:side of membrane"/>
    <property type="evidence" value="ECO:0007669"/>
    <property type="project" value="UniProtKB-KW"/>
</dbReference>
<protein>
    <recommendedName>
        <fullName evidence="3">alkaline phosphatase</fullName>
        <ecNumber evidence="3">3.1.3.1</ecNumber>
    </recommendedName>
</protein>
<comment type="caution">
    <text evidence="19">The sequence shown here is derived from an EMBL/GenBank/DDBJ whole genome shotgun (WGS) entry which is preliminary data.</text>
</comment>
<keyword evidence="20" id="KW-1185">Reference proteome</keyword>
<evidence type="ECO:0000256" key="4">
    <source>
        <dbReference type="ARBA" id="ARBA00022475"/>
    </source>
</evidence>
<feature type="binding site" evidence="15">
    <location>
        <position position="394"/>
    </location>
    <ligand>
        <name>Mg(2+)</name>
        <dbReference type="ChEBI" id="CHEBI:18420"/>
    </ligand>
</feature>
<dbReference type="STRING" id="7375.A0A0L0BPJ3"/>
<dbReference type="EC" id="3.1.3.1" evidence="3"/>
<dbReference type="EMBL" id="JRES01001651">
    <property type="protein sequence ID" value="KNC21149.1"/>
    <property type="molecule type" value="Genomic_DNA"/>
</dbReference>
<feature type="binding site" evidence="15">
    <location>
        <position position="519"/>
    </location>
    <ligand>
        <name>Zn(2+)</name>
        <dbReference type="ChEBI" id="CHEBI:29105"/>
        <label>2</label>
    </ligand>
</feature>
<dbReference type="AlphaFoldDB" id="A0A0L0BPJ3"/>
<evidence type="ECO:0000256" key="17">
    <source>
        <dbReference type="SAM" id="MobiDB-lite"/>
    </source>
</evidence>
<dbReference type="InterPro" id="IPR017850">
    <property type="entry name" value="Alkaline_phosphatase_core_sf"/>
</dbReference>
<evidence type="ECO:0000256" key="1">
    <source>
        <dbReference type="ARBA" id="ARBA00004609"/>
    </source>
</evidence>
<dbReference type="PRINTS" id="PR00113">
    <property type="entry name" value="ALKPHPHTASE"/>
</dbReference>
<dbReference type="OMA" id="KEQQEWY"/>
<evidence type="ECO:0000256" key="14">
    <source>
        <dbReference type="PIRSR" id="PIRSR601952-1"/>
    </source>
</evidence>
<feature type="active site" description="Phosphoserine intermediate" evidence="14">
    <location>
        <position position="166"/>
    </location>
</feature>